<protein>
    <submittedName>
        <fullName evidence="1">Uncharacterized protein</fullName>
    </submittedName>
</protein>
<evidence type="ECO:0000313" key="1">
    <source>
        <dbReference type="EMBL" id="CAE6409014.1"/>
    </source>
</evidence>
<comment type="caution">
    <text evidence="1">The sequence shown here is derived from an EMBL/GenBank/DDBJ whole genome shotgun (WGS) entry which is preliminary data.</text>
</comment>
<name>A0A8H2WU99_9AGAM</name>
<dbReference type="EMBL" id="CAJMWY010000003">
    <property type="protein sequence ID" value="CAE6409014.1"/>
    <property type="molecule type" value="Genomic_DNA"/>
</dbReference>
<accession>A0A8H2WU99</accession>
<dbReference type="AlphaFoldDB" id="A0A8H2WU99"/>
<proteinExistence type="predicted"/>
<organism evidence="1 2">
    <name type="scientific">Rhizoctonia solani</name>
    <dbReference type="NCBI Taxonomy" id="456999"/>
    <lineage>
        <taxon>Eukaryota</taxon>
        <taxon>Fungi</taxon>
        <taxon>Dikarya</taxon>
        <taxon>Basidiomycota</taxon>
        <taxon>Agaricomycotina</taxon>
        <taxon>Agaricomycetes</taxon>
        <taxon>Cantharellales</taxon>
        <taxon>Ceratobasidiaceae</taxon>
        <taxon>Rhizoctonia</taxon>
    </lineage>
</organism>
<evidence type="ECO:0000313" key="2">
    <source>
        <dbReference type="Proteomes" id="UP000663861"/>
    </source>
</evidence>
<reference evidence="1" key="1">
    <citation type="submission" date="2021-01" db="EMBL/GenBank/DDBJ databases">
        <authorList>
            <person name="Kaushik A."/>
        </authorList>
    </citation>
    <scope>NUCLEOTIDE SEQUENCE</scope>
    <source>
        <strain evidence="1">AG4-RS23</strain>
    </source>
</reference>
<dbReference type="Proteomes" id="UP000663861">
    <property type="component" value="Unassembled WGS sequence"/>
</dbReference>
<gene>
    <name evidence="1" type="ORF">RDB_LOCUS152</name>
</gene>
<sequence>MALQRFETVIDCESAAETRAGEEWGSTLAQYMDTFEDRIETSFSQYLQGKEITIQPSNDLIPLSLLETTLAAGENMNKIGFHSGAQIFAVLMSTIRGYVDRHPGDMFEHYYGFLCVRHLIRMVCIGIIRRHGSLDTFLSKMRRDFPWNKVTALLSEASHDIMHNSLAANNEAGTLRLLGFSQTTRSAFADDGGLTTEDIEFLINVLWESRKSILPLRFKGLLPGFPVFLFLLYNLTRYPDLLELERPWLMVQDLVQRCYLGNSSTYERNILRQVSRWIHDKVSGQYGFVVQLDYAPVDDEDARAVVNAYSDLLTPPIPLSLAPIMLLDVSTTMFRWISYMLTNPQPRRPALDKLAPIASKAAFERLWLEIDREWDGPMANNRRGFTRTYAMDILTHVTRLYFATDDPQICEDMLRMLLRIEIYSLLGRVLALVTYESEYDLDVWDEYVDRLKDFVMILKPLMKAPGAQHGLIRSEWDKVSLLLAHRFDSSIHCPTPKYILKEAKQVWDGLLTRQMSKASILFACSNPRCANPSIIIPQSDIKGVKEYIGSSPPLNPTHWSASNSPEVGSRDSCAKMGIMFVANALYSVDFSLYRTPNGRIIGCAIAETSFGQFLGLLGVGVDGAVTYTDYGGPPYSA</sequence>